<evidence type="ECO:0000256" key="1">
    <source>
        <dbReference type="SAM" id="SignalP"/>
    </source>
</evidence>
<name>A0A939B469_9BACT</name>
<keyword evidence="1" id="KW-0732">Signal</keyword>
<organism evidence="2 3">
    <name type="scientific">Marseilla massiliensis</name>
    <dbReference type="NCBI Taxonomy" id="1841864"/>
    <lineage>
        <taxon>Bacteria</taxon>
        <taxon>Pseudomonadati</taxon>
        <taxon>Bacteroidota</taxon>
        <taxon>Bacteroidia</taxon>
        <taxon>Bacteroidales</taxon>
        <taxon>Prevotellaceae</taxon>
        <taxon>Marseilla</taxon>
    </lineage>
</organism>
<dbReference type="AlphaFoldDB" id="A0A939B469"/>
<dbReference type="Proteomes" id="UP000764045">
    <property type="component" value="Unassembled WGS sequence"/>
</dbReference>
<accession>A0A939B469</accession>
<feature type="signal peptide" evidence="1">
    <location>
        <begin position="1"/>
        <end position="18"/>
    </location>
</feature>
<evidence type="ECO:0000313" key="2">
    <source>
        <dbReference type="EMBL" id="MBM6662828.1"/>
    </source>
</evidence>
<evidence type="ECO:0000313" key="3">
    <source>
        <dbReference type="Proteomes" id="UP000764045"/>
    </source>
</evidence>
<proteinExistence type="predicted"/>
<keyword evidence="3" id="KW-1185">Reference proteome</keyword>
<reference evidence="2 3" key="1">
    <citation type="journal article" date="2021" name="Sci. Rep.">
        <title>The distribution of antibiotic resistance genes in chicken gut microbiota commensals.</title>
        <authorList>
            <person name="Juricova H."/>
            <person name="Matiasovicova J."/>
            <person name="Kubasova T."/>
            <person name="Cejkova D."/>
            <person name="Rychlik I."/>
        </authorList>
    </citation>
    <scope>NUCLEOTIDE SEQUENCE [LARGE SCALE GENOMIC DNA]</scope>
    <source>
        <strain evidence="2 3">An819</strain>
    </source>
</reference>
<sequence length="246" mass="27390">MRSLAFSLLMGAATAAGAAGWDADTCAVCGAGAAAGREGAHAVVVAAAADTSARGSLLTRYDRRVHRYRLQWQSLIPTQTVVQFAGNMGLLSFGVGWEYGRHKQWETHLLFGFLPRYGSDRAKVTMTLKENFIPWSIYLKRGWAVEPLSVGLYFNTVFGPEFWRSQPARYPDSYYPFLSTKVRVNVFAGQRVELVLPSNRRKFVKSITAFYELSTCDLYLRALVQDGSVSLCDIFGLSLGLKFQLF</sequence>
<dbReference type="EMBL" id="JACJJL010000031">
    <property type="protein sequence ID" value="MBM6662828.1"/>
    <property type="molecule type" value="Genomic_DNA"/>
</dbReference>
<gene>
    <name evidence="2" type="ORF">H6B30_13930</name>
</gene>
<feature type="chain" id="PRO_5037519976" evidence="1">
    <location>
        <begin position="19"/>
        <end position="246"/>
    </location>
</feature>
<protein>
    <submittedName>
        <fullName evidence="2">Uncharacterized protein</fullName>
    </submittedName>
</protein>
<comment type="caution">
    <text evidence="2">The sequence shown here is derived from an EMBL/GenBank/DDBJ whole genome shotgun (WGS) entry which is preliminary data.</text>
</comment>
<dbReference type="RefSeq" id="WP_205111622.1">
    <property type="nucleotide sequence ID" value="NZ_JACJJL010000031.1"/>
</dbReference>